<evidence type="ECO:0000256" key="2">
    <source>
        <dbReference type="ARBA" id="ARBA00013006"/>
    </source>
</evidence>
<protein>
    <recommendedName>
        <fullName evidence="2">soluble epoxide hydrolase</fullName>
        <ecNumber evidence="2">3.3.2.10</ecNumber>
    </recommendedName>
</protein>
<dbReference type="SUPFAM" id="SSF53474">
    <property type="entry name" value="alpha/beta-Hydrolases"/>
    <property type="match status" value="1"/>
</dbReference>
<evidence type="ECO:0000313" key="9">
    <source>
        <dbReference type="EMBL" id="KAK9057243.1"/>
    </source>
</evidence>
<reference evidence="9 10" key="1">
    <citation type="submission" date="2024-04" db="EMBL/GenBank/DDBJ databases">
        <title>The reference genome of an endangered Asteraceae, Deinandra increscens subsp. villosa, native to the Central Coast of California.</title>
        <authorList>
            <person name="Guilliams M."/>
            <person name="Hasenstab-Lehman K."/>
            <person name="Meyer R."/>
            <person name="Mcevoy S."/>
        </authorList>
    </citation>
    <scope>NUCLEOTIDE SEQUENCE [LARGE SCALE GENOMIC DNA]</scope>
    <source>
        <tissue evidence="9">Leaf</tissue>
    </source>
</reference>
<comment type="pathway">
    <text evidence="1">Secondary metabolite biosynthesis; terpenoid biosynthesis.</text>
</comment>
<feature type="domain" description="AB hydrolase-1" evidence="8">
    <location>
        <begin position="25"/>
        <end position="304"/>
    </location>
</feature>
<dbReference type="EC" id="3.3.2.10" evidence="2"/>
<dbReference type="PRINTS" id="PR00111">
    <property type="entry name" value="ABHYDROLASE"/>
</dbReference>
<evidence type="ECO:0000256" key="6">
    <source>
        <dbReference type="ARBA" id="ARBA00058358"/>
    </source>
</evidence>
<comment type="caution">
    <text evidence="9">The sequence shown here is derived from an EMBL/GenBank/DDBJ whole genome shotgun (WGS) entry which is preliminary data.</text>
</comment>
<name>A0AAP0CLN5_9ASTR</name>
<accession>A0AAP0CLN5</accession>
<comment type="catalytic activity">
    <reaction evidence="5">
        <text>an epoxide + H2O = an ethanediol</text>
        <dbReference type="Rhea" id="RHEA:19037"/>
        <dbReference type="ChEBI" id="CHEBI:15377"/>
        <dbReference type="ChEBI" id="CHEBI:32955"/>
        <dbReference type="ChEBI" id="CHEBI:140594"/>
        <dbReference type="EC" id="3.3.2.10"/>
    </reaction>
    <physiologicalReaction direction="left-to-right" evidence="5">
        <dbReference type="Rhea" id="RHEA:19038"/>
    </physiologicalReaction>
</comment>
<comment type="similarity">
    <text evidence="4">Belongs to the AB hydrolase superfamily. Epoxide hydrolase family.</text>
</comment>
<dbReference type="AlphaFoldDB" id="A0AAP0CLN5"/>
<dbReference type="InterPro" id="IPR029058">
    <property type="entry name" value="AB_hydrolase_fold"/>
</dbReference>
<evidence type="ECO:0000256" key="4">
    <source>
        <dbReference type="ARBA" id="ARBA00038334"/>
    </source>
</evidence>
<evidence type="ECO:0000256" key="1">
    <source>
        <dbReference type="ARBA" id="ARBA00004721"/>
    </source>
</evidence>
<dbReference type="GO" id="GO:0004301">
    <property type="term" value="F:epoxide hydrolase activity"/>
    <property type="evidence" value="ECO:0007669"/>
    <property type="project" value="UniProtKB-EC"/>
</dbReference>
<keyword evidence="10" id="KW-1185">Reference proteome</keyword>
<organism evidence="9 10">
    <name type="scientific">Deinandra increscens subsp. villosa</name>
    <dbReference type="NCBI Taxonomy" id="3103831"/>
    <lineage>
        <taxon>Eukaryota</taxon>
        <taxon>Viridiplantae</taxon>
        <taxon>Streptophyta</taxon>
        <taxon>Embryophyta</taxon>
        <taxon>Tracheophyta</taxon>
        <taxon>Spermatophyta</taxon>
        <taxon>Magnoliopsida</taxon>
        <taxon>eudicotyledons</taxon>
        <taxon>Gunneridae</taxon>
        <taxon>Pentapetalae</taxon>
        <taxon>asterids</taxon>
        <taxon>campanulids</taxon>
        <taxon>Asterales</taxon>
        <taxon>Asteraceae</taxon>
        <taxon>Asteroideae</taxon>
        <taxon>Heliantheae alliance</taxon>
        <taxon>Madieae</taxon>
        <taxon>Madiinae</taxon>
        <taxon>Deinandra</taxon>
    </lineage>
</organism>
<dbReference type="InterPro" id="IPR000073">
    <property type="entry name" value="AB_hydrolase_1"/>
</dbReference>
<sequence length="318" mass="36663">MEKIQHKTMKVNGISMHVAEIGEGPPVLFVHGFPELWYTWRHQMLFMSSKGYRAIAPDLRGFGDTEAPPSSTSYTAFHIVGDLVCLLDSLGLDKVYLVGHDWGAIISWYLCLFRPDRIKALVNMSVVYKPRTPSIKPLECMRQLYGDDFYVCRFQEIGWEEEFAKVDTKKLLASFYFKRNPNPPKMPKDFANSFNPPPYTLPSWFTQDDLDYFASKYRATGFAGPFNYYRSFDRNWELCAAWTGSKIAVPVKFIVGDIDLMYNIPGVKEYVVDDGTGGFKEWVPQLEQVVVMEGVGHFINQEKPQEINNHIYDFFAKF</sequence>
<evidence type="ECO:0000259" key="8">
    <source>
        <dbReference type="Pfam" id="PF00561"/>
    </source>
</evidence>
<proteinExistence type="inferred from homology"/>
<dbReference type="PANTHER" id="PTHR43329">
    <property type="entry name" value="EPOXIDE HYDROLASE"/>
    <property type="match status" value="1"/>
</dbReference>
<dbReference type="EMBL" id="JBCNJP010000023">
    <property type="protein sequence ID" value="KAK9057243.1"/>
    <property type="molecule type" value="Genomic_DNA"/>
</dbReference>
<comment type="function">
    <text evidence="6">Epoxide hydrolase involved in the biosynthesis of cucurbitacin and mogroside tetracyclic triterpene natural products (e.g. siamenoside I and mogrosides IV, V and VI). Cucurbitacins have cytotoxic properties and exhibit deterrent taste as a defense barrier against herbivores. Mogrosides are nonsugar highly oxygenated compounds used as high-intensity zero-calorie sweeteners; they also possess pharmacological properties such as regulating immunity, lowering blood sugar and lipid levels, protecting the liver, and acting as antioxidants and antitumor agents. Catalyzes the hydrolysis of aromatic epoxide-containing substrates, such as the conversion of 24,25-epoxycucurbitadienol to 24,25-dihydroxycucurbitadienol.</text>
</comment>
<dbReference type="FunFam" id="3.40.50.1820:FF:000161">
    <property type="entry name" value="Epoxide hydrolase"/>
    <property type="match status" value="1"/>
</dbReference>
<evidence type="ECO:0000256" key="3">
    <source>
        <dbReference type="ARBA" id="ARBA00022801"/>
    </source>
</evidence>
<dbReference type="Pfam" id="PF00561">
    <property type="entry name" value="Abhydrolase_1"/>
    <property type="match status" value="1"/>
</dbReference>
<dbReference type="InterPro" id="IPR000639">
    <property type="entry name" value="Epox_hydrolase-like"/>
</dbReference>
<gene>
    <name evidence="9" type="ORF">SSX86_022078</name>
</gene>
<dbReference type="PRINTS" id="PR00412">
    <property type="entry name" value="EPOXHYDRLASE"/>
</dbReference>
<evidence type="ECO:0000256" key="5">
    <source>
        <dbReference type="ARBA" id="ARBA00051067"/>
    </source>
</evidence>
<comment type="catalytic activity">
    <reaction evidence="7">
        <text>(24S)-24,25-epoxycucurbitadienol + H2O = (24R)-24,25-dihydroxycucurbitadienol</text>
        <dbReference type="Rhea" id="RHEA:81855"/>
        <dbReference type="ChEBI" id="CHEBI:15377"/>
        <dbReference type="ChEBI" id="CHEBI:229949"/>
        <dbReference type="ChEBI" id="CHEBI:229950"/>
    </reaction>
    <physiologicalReaction direction="left-to-right" evidence="7">
        <dbReference type="Rhea" id="RHEA:81856"/>
    </physiologicalReaction>
</comment>
<evidence type="ECO:0000313" key="10">
    <source>
        <dbReference type="Proteomes" id="UP001408789"/>
    </source>
</evidence>
<evidence type="ECO:0000256" key="7">
    <source>
        <dbReference type="ARBA" id="ARBA00093212"/>
    </source>
</evidence>
<keyword evidence="3" id="KW-0378">Hydrolase</keyword>
<dbReference type="Proteomes" id="UP001408789">
    <property type="component" value="Unassembled WGS sequence"/>
</dbReference>
<dbReference type="Gene3D" id="3.40.50.1820">
    <property type="entry name" value="alpha/beta hydrolase"/>
    <property type="match status" value="1"/>
</dbReference>